<protein>
    <submittedName>
        <fullName evidence="2">Uncharacterized protein</fullName>
    </submittedName>
</protein>
<name>A0A3D8RME5_9HELO</name>
<comment type="caution">
    <text evidence="2">The sequence shown here is derived from an EMBL/GenBank/DDBJ whole genome shotgun (WGS) entry which is preliminary data.</text>
</comment>
<evidence type="ECO:0000313" key="3">
    <source>
        <dbReference type="Proteomes" id="UP000256645"/>
    </source>
</evidence>
<feature type="transmembrane region" description="Helical" evidence="1">
    <location>
        <begin position="62"/>
        <end position="83"/>
    </location>
</feature>
<dbReference type="OrthoDB" id="2561686at2759"/>
<keyword evidence="1" id="KW-1133">Transmembrane helix</keyword>
<reference evidence="2 3" key="1">
    <citation type="journal article" date="2018" name="IMA Fungus">
        <title>IMA Genome-F 9: Draft genome sequence of Annulohypoxylon stygium, Aspergillus mulundensis, Berkeleyomyces basicola (syn. Thielaviopsis basicola), Ceratocystis smalleyi, two Cercospora beticola strains, Coleophoma cylindrospora, Fusarium fracticaudum, Phialophora cf. hyalina, and Morchella septimelata.</title>
        <authorList>
            <person name="Wingfield B.D."/>
            <person name="Bills G.F."/>
            <person name="Dong Y."/>
            <person name="Huang W."/>
            <person name="Nel W.J."/>
            <person name="Swalarsk-Parry B.S."/>
            <person name="Vaghefi N."/>
            <person name="Wilken P.M."/>
            <person name="An Z."/>
            <person name="de Beer Z.W."/>
            <person name="De Vos L."/>
            <person name="Chen L."/>
            <person name="Duong T.A."/>
            <person name="Gao Y."/>
            <person name="Hammerbacher A."/>
            <person name="Kikkert J.R."/>
            <person name="Li Y."/>
            <person name="Li H."/>
            <person name="Li K."/>
            <person name="Li Q."/>
            <person name="Liu X."/>
            <person name="Ma X."/>
            <person name="Naidoo K."/>
            <person name="Pethybridge S.J."/>
            <person name="Sun J."/>
            <person name="Steenkamp E.T."/>
            <person name="van der Nest M.A."/>
            <person name="van Wyk S."/>
            <person name="Wingfield M.J."/>
            <person name="Xiong C."/>
            <person name="Yue Q."/>
            <person name="Zhang X."/>
        </authorList>
    </citation>
    <scope>NUCLEOTIDE SEQUENCE [LARGE SCALE GENOMIC DNA]</scope>
    <source>
        <strain evidence="2 3">BP6252</strain>
    </source>
</reference>
<dbReference type="STRING" id="1849047.A0A3D8RME5"/>
<dbReference type="Proteomes" id="UP000256645">
    <property type="component" value="Unassembled WGS sequence"/>
</dbReference>
<keyword evidence="1" id="KW-0472">Membrane</keyword>
<keyword evidence="1" id="KW-0812">Transmembrane</keyword>
<dbReference type="EMBL" id="PDLM01000006">
    <property type="protein sequence ID" value="RDW75074.1"/>
    <property type="molecule type" value="Genomic_DNA"/>
</dbReference>
<keyword evidence="3" id="KW-1185">Reference proteome</keyword>
<evidence type="ECO:0000256" key="1">
    <source>
        <dbReference type="SAM" id="Phobius"/>
    </source>
</evidence>
<evidence type="ECO:0000313" key="2">
    <source>
        <dbReference type="EMBL" id="RDW75074.1"/>
    </source>
</evidence>
<accession>A0A3D8RME5</accession>
<sequence length="104" mass="11269">MPSVFEQLGALISSIFHTFEAALGSVIAVFQSILTTIFHLIGTMFAMVGTAIKGLAETFEGLIKFFLSNIVVIGALVGAFFLYTAYQQRRGRSITAKPAPPRKN</sequence>
<gene>
    <name evidence="2" type="ORF">BP6252_06216</name>
</gene>
<organism evidence="2 3">
    <name type="scientific">Coleophoma cylindrospora</name>
    <dbReference type="NCBI Taxonomy" id="1849047"/>
    <lineage>
        <taxon>Eukaryota</taxon>
        <taxon>Fungi</taxon>
        <taxon>Dikarya</taxon>
        <taxon>Ascomycota</taxon>
        <taxon>Pezizomycotina</taxon>
        <taxon>Leotiomycetes</taxon>
        <taxon>Helotiales</taxon>
        <taxon>Dermateaceae</taxon>
        <taxon>Coleophoma</taxon>
    </lineage>
</organism>
<proteinExistence type="predicted"/>
<dbReference type="AlphaFoldDB" id="A0A3D8RME5"/>